<evidence type="ECO:0000313" key="1">
    <source>
        <dbReference type="EMBL" id="KIP63214.1"/>
    </source>
</evidence>
<sequence length="269" mass="32210">MMTHQSRLPSVLETWQSAYDKAMENTLVGEPLEESYDLCREWAKWKEITHKAWELGTRKIDGVDVYHESFEVDSKLHDLWNEYGYPSFESMTYEEDGKIGLLDLVGRKLSPAIYEDFCFTYDWSLFTTDFQIVAKKDGKWGIVDFEGNIVCPFKYDRIVRVKDSMYHLVIKNGKQGVVNHRGKLVIPCSMDSIHTPDFKYEPFFFRKNYKWGWYWDGDSSFYNCHQKPMYDEIYYMTEEEWDKLDDEDEEFFEALVDGKMHYILEWTIK</sequence>
<dbReference type="AlphaFoldDB" id="A0A0D0I6Z5"/>
<reference evidence="1 2" key="1">
    <citation type="submission" date="2015-01" db="EMBL/GenBank/DDBJ databases">
        <title>Comparative genomics of non-oral Prevotella species.</title>
        <authorList>
            <person name="Accetto T."/>
            <person name="Nograsek B."/>
            <person name="Avgustin G."/>
        </authorList>
    </citation>
    <scope>NUCLEOTIDE SEQUENCE [LARGE SCALE GENOMIC DNA]</scope>
    <source>
        <strain evidence="1 2">P5-119</strain>
    </source>
</reference>
<organism evidence="1 2">
    <name type="scientific">Prevotella pectinovora</name>
    <dbReference type="NCBI Taxonomy" id="1602169"/>
    <lineage>
        <taxon>Bacteria</taxon>
        <taxon>Pseudomonadati</taxon>
        <taxon>Bacteroidota</taxon>
        <taxon>Bacteroidia</taxon>
        <taxon>Bacteroidales</taxon>
        <taxon>Prevotellaceae</taxon>
        <taxon>Prevotella</taxon>
    </lineage>
</organism>
<dbReference type="STRING" id="1602171.ST44_04715"/>
<keyword evidence="2" id="KW-1185">Reference proteome</keyword>
<protein>
    <recommendedName>
        <fullName evidence="3">WG repeat-containing protein</fullName>
    </recommendedName>
</protein>
<proteinExistence type="predicted"/>
<comment type="caution">
    <text evidence="1">The sequence shown here is derived from an EMBL/GenBank/DDBJ whole genome shotgun (WGS) entry which is preliminary data.</text>
</comment>
<evidence type="ECO:0008006" key="3">
    <source>
        <dbReference type="Google" id="ProtNLM"/>
    </source>
</evidence>
<dbReference type="EMBL" id="JXQK01000046">
    <property type="protein sequence ID" value="KIP63214.1"/>
    <property type="molecule type" value="Genomic_DNA"/>
</dbReference>
<accession>A0A0D0I6Z5</accession>
<dbReference type="Proteomes" id="UP000032046">
    <property type="component" value="Unassembled WGS sequence"/>
</dbReference>
<name>A0A0D0I6Z5_9BACT</name>
<gene>
    <name evidence="1" type="ORF">ST44_04715</name>
</gene>
<evidence type="ECO:0000313" key="2">
    <source>
        <dbReference type="Proteomes" id="UP000032046"/>
    </source>
</evidence>